<accession>A0A6B2JSK0</accession>
<sequence>MTSKTLYLTGNQIGTYDSLSSGGNGDDMAVTLNGTRPLGGAEDVYRLEIIQVGEGVDDFSNGQFVSIYPYPESDPPAEPIVTRLNPQHDMFQGRASSEEHQIFTSPENYVIDLNGVSSGSMQYRPGLEPPRAEQLPFSGLPSQPPSVPCFAAGTLIAAEGGLRPVEEIAAGDRVMTRDAGLQSVRWAGQARLPGRGALAPVEIAAGALGNTRSLRVSQQHRLLVTGWRAELLFGQPEVLVAARHLVNDRTIRICPCDEITYVHLALDSHAVLEAEGLGAESLYLGPGALASMPHAARAELLAIFPGLEEEGPMPLARPGLRGWEGALLAP</sequence>
<dbReference type="RefSeq" id="WP_163893574.1">
    <property type="nucleotide sequence ID" value="NZ_JAAFYS010000002.1"/>
</dbReference>
<organism evidence="2 3">
    <name type="scientific">Pseudoroseicyclus tamaricis</name>
    <dbReference type="NCBI Taxonomy" id="2705421"/>
    <lineage>
        <taxon>Bacteria</taxon>
        <taxon>Pseudomonadati</taxon>
        <taxon>Pseudomonadota</taxon>
        <taxon>Alphaproteobacteria</taxon>
        <taxon>Rhodobacterales</taxon>
        <taxon>Paracoccaceae</taxon>
        <taxon>Pseudoroseicyclus</taxon>
    </lineage>
</organism>
<comment type="caution">
    <text evidence="2">The sequence shown here is derived from an EMBL/GenBank/DDBJ whole genome shotgun (WGS) entry which is preliminary data.</text>
</comment>
<name>A0A6B2JSK0_9RHOB</name>
<dbReference type="InterPro" id="IPR028992">
    <property type="entry name" value="Hedgehog/Intein_dom"/>
</dbReference>
<dbReference type="Gene3D" id="2.170.16.10">
    <property type="entry name" value="Hedgehog/Intein (Hint) domain"/>
    <property type="match status" value="1"/>
</dbReference>
<feature type="domain" description="Hedgehog/Intein (Hint)" evidence="1">
    <location>
        <begin position="148"/>
        <end position="285"/>
    </location>
</feature>
<dbReference type="SUPFAM" id="SSF51294">
    <property type="entry name" value="Hedgehog/intein (Hint) domain"/>
    <property type="match status" value="1"/>
</dbReference>
<evidence type="ECO:0000313" key="3">
    <source>
        <dbReference type="Proteomes" id="UP000474757"/>
    </source>
</evidence>
<evidence type="ECO:0000313" key="2">
    <source>
        <dbReference type="EMBL" id="NDV01537.1"/>
    </source>
</evidence>
<proteinExistence type="predicted"/>
<dbReference type="InterPro" id="IPR036844">
    <property type="entry name" value="Hint_dom_sf"/>
</dbReference>
<dbReference type="Pfam" id="PF13403">
    <property type="entry name" value="Hint_2"/>
    <property type="match status" value="1"/>
</dbReference>
<protein>
    <submittedName>
        <fullName evidence="2">Hint domain-containing protein</fullName>
    </submittedName>
</protein>
<gene>
    <name evidence="2" type="ORF">GZA08_11235</name>
</gene>
<keyword evidence="3" id="KW-1185">Reference proteome</keyword>
<evidence type="ECO:0000259" key="1">
    <source>
        <dbReference type="Pfam" id="PF13403"/>
    </source>
</evidence>
<dbReference type="Proteomes" id="UP000474757">
    <property type="component" value="Unassembled WGS sequence"/>
</dbReference>
<reference evidence="2 3" key="1">
    <citation type="submission" date="2020-02" db="EMBL/GenBank/DDBJ databases">
        <title>Pseudoroseicyclus tamarix, sp. nov., isolated from offshore sediment of a Tamarix chinensis forest.</title>
        <authorList>
            <person name="Gai Y."/>
        </authorList>
    </citation>
    <scope>NUCLEOTIDE SEQUENCE [LARGE SCALE GENOMIC DNA]</scope>
    <source>
        <strain evidence="2 3">CLL3-39</strain>
    </source>
</reference>
<dbReference type="EMBL" id="JAAGAB010000002">
    <property type="protein sequence ID" value="NDV01537.1"/>
    <property type="molecule type" value="Genomic_DNA"/>
</dbReference>
<dbReference type="AlphaFoldDB" id="A0A6B2JSK0"/>